<evidence type="ECO:0000256" key="7">
    <source>
        <dbReference type="ARBA" id="ARBA00022840"/>
    </source>
</evidence>
<dbReference type="Gene3D" id="1.20.5.1930">
    <property type="match status" value="1"/>
</dbReference>
<keyword evidence="3" id="KW-0597">Phosphoprotein</keyword>
<feature type="transmembrane region" description="Helical" evidence="10">
    <location>
        <begin position="70"/>
        <end position="89"/>
    </location>
</feature>
<evidence type="ECO:0000256" key="4">
    <source>
        <dbReference type="ARBA" id="ARBA00022679"/>
    </source>
</evidence>
<feature type="coiled-coil region" evidence="9">
    <location>
        <begin position="123"/>
        <end position="150"/>
    </location>
</feature>
<dbReference type="PANTHER" id="PTHR24421">
    <property type="entry name" value="NITRATE/NITRITE SENSOR PROTEIN NARX-RELATED"/>
    <property type="match status" value="1"/>
</dbReference>
<dbReference type="InterPro" id="IPR050482">
    <property type="entry name" value="Sensor_HK_TwoCompSys"/>
</dbReference>
<keyword evidence="4" id="KW-0808">Transferase</keyword>
<organism evidence="13 14">
    <name type="scientific">Saccharothrix yanglingensis</name>
    <dbReference type="NCBI Taxonomy" id="659496"/>
    <lineage>
        <taxon>Bacteria</taxon>
        <taxon>Bacillati</taxon>
        <taxon>Actinomycetota</taxon>
        <taxon>Actinomycetes</taxon>
        <taxon>Pseudonocardiales</taxon>
        <taxon>Pseudonocardiaceae</taxon>
        <taxon>Saccharothrix</taxon>
    </lineage>
</organism>
<dbReference type="EMBL" id="NSDM01000012">
    <property type="protein sequence ID" value="MDQ2587322.1"/>
    <property type="molecule type" value="Genomic_DNA"/>
</dbReference>
<dbReference type="Pfam" id="PF07730">
    <property type="entry name" value="HisKA_3"/>
    <property type="match status" value="1"/>
</dbReference>
<feature type="domain" description="Histidine kinase/HSP90-like ATPase" evidence="11">
    <location>
        <begin position="265"/>
        <end position="352"/>
    </location>
</feature>
<dbReference type="InterPro" id="IPR003594">
    <property type="entry name" value="HATPase_dom"/>
</dbReference>
<keyword evidence="8" id="KW-0902">Two-component regulatory system</keyword>
<keyword evidence="10" id="KW-0812">Transmembrane</keyword>
<keyword evidence="14" id="KW-1185">Reference proteome</keyword>
<dbReference type="EC" id="2.7.13.3" evidence="2"/>
<feature type="domain" description="Signal transduction histidine kinase subgroup 3 dimerisation and phosphoacceptor" evidence="12">
    <location>
        <begin position="155"/>
        <end position="218"/>
    </location>
</feature>
<evidence type="ECO:0000256" key="10">
    <source>
        <dbReference type="SAM" id="Phobius"/>
    </source>
</evidence>
<dbReference type="GO" id="GO:0016301">
    <property type="term" value="F:kinase activity"/>
    <property type="evidence" value="ECO:0007669"/>
    <property type="project" value="UniProtKB-KW"/>
</dbReference>
<keyword evidence="10" id="KW-1133">Transmembrane helix</keyword>
<dbReference type="Pfam" id="PF02518">
    <property type="entry name" value="HATPase_c"/>
    <property type="match status" value="1"/>
</dbReference>
<dbReference type="InterPro" id="IPR036890">
    <property type="entry name" value="HATPase_C_sf"/>
</dbReference>
<evidence type="ECO:0000256" key="5">
    <source>
        <dbReference type="ARBA" id="ARBA00022741"/>
    </source>
</evidence>
<evidence type="ECO:0000256" key="2">
    <source>
        <dbReference type="ARBA" id="ARBA00012438"/>
    </source>
</evidence>
<evidence type="ECO:0000259" key="12">
    <source>
        <dbReference type="Pfam" id="PF07730"/>
    </source>
</evidence>
<evidence type="ECO:0000256" key="8">
    <source>
        <dbReference type="ARBA" id="ARBA00023012"/>
    </source>
</evidence>
<evidence type="ECO:0000256" key="1">
    <source>
        <dbReference type="ARBA" id="ARBA00000085"/>
    </source>
</evidence>
<evidence type="ECO:0000256" key="3">
    <source>
        <dbReference type="ARBA" id="ARBA00022553"/>
    </source>
</evidence>
<evidence type="ECO:0000259" key="11">
    <source>
        <dbReference type="Pfam" id="PF02518"/>
    </source>
</evidence>
<keyword evidence="10" id="KW-0472">Membrane</keyword>
<gene>
    <name evidence="13" type="ORF">CKY47_25720</name>
</gene>
<keyword evidence="6 13" id="KW-0418">Kinase</keyword>
<name>A0ABU0X5L9_9PSEU</name>
<dbReference type="Gene3D" id="3.30.565.10">
    <property type="entry name" value="Histidine kinase-like ATPase, C-terminal domain"/>
    <property type="match status" value="1"/>
</dbReference>
<sequence length="356" mass="37895">MTPAVTVKAGLTPHVLVLLCAVASGLAATAVRRVWWPVAVVGSLAWLTASMWPALVLASYTVGTRQRRTSALVVCGALGGLVVGAPLTIGSLAKNKYLWEAPLVSVGLAALVVWLPMLLGSWRVARRELLDQFRERAERAEREQILLAQQARADERARIGRELHDVVAHRVSLMVLQAGALEVGTGDERAAHCAQVIRETGRDVLTELRQVLGLLRTPGGDVPLTPLPTLADLDALLRESRAAGIPVVRREVGELTGIPAAIGRTAYRVVQEGLTNVAKHAGTAATAVELRRTPTELEVVVRNDRPAVAVAAPPTSGYGLVGLRERVELLGGWLRAEPVPDGGFTVSARLPLGARP</sequence>
<dbReference type="PANTHER" id="PTHR24421:SF10">
    <property type="entry name" value="NITRATE_NITRITE SENSOR PROTEIN NARQ"/>
    <property type="match status" value="1"/>
</dbReference>
<comment type="caution">
    <text evidence="13">The sequence shown here is derived from an EMBL/GenBank/DDBJ whole genome shotgun (WGS) entry which is preliminary data.</text>
</comment>
<reference evidence="13 14" key="1">
    <citation type="submission" date="2017-06" db="EMBL/GenBank/DDBJ databases">
        <title>Cultured bacterium strain Saccharothrix yanglingensis Hhs.015.</title>
        <authorList>
            <person name="Xia Y."/>
        </authorList>
    </citation>
    <scope>NUCLEOTIDE SEQUENCE [LARGE SCALE GENOMIC DNA]</scope>
    <source>
        <strain evidence="13 14">Hhs.015</strain>
    </source>
</reference>
<dbReference type="SUPFAM" id="SSF55874">
    <property type="entry name" value="ATPase domain of HSP90 chaperone/DNA topoisomerase II/histidine kinase"/>
    <property type="match status" value="1"/>
</dbReference>
<evidence type="ECO:0000256" key="6">
    <source>
        <dbReference type="ARBA" id="ARBA00022777"/>
    </source>
</evidence>
<feature type="transmembrane region" description="Helical" evidence="10">
    <location>
        <begin position="35"/>
        <end position="58"/>
    </location>
</feature>
<comment type="catalytic activity">
    <reaction evidence="1">
        <text>ATP + protein L-histidine = ADP + protein N-phospho-L-histidine.</text>
        <dbReference type="EC" id="2.7.13.3"/>
    </reaction>
</comment>
<evidence type="ECO:0000313" key="14">
    <source>
        <dbReference type="Proteomes" id="UP001225605"/>
    </source>
</evidence>
<keyword evidence="7" id="KW-0067">ATP-binding</keyword>
<dbReference type="Proteomes" id="UP001225605">
    <property type="component" value="Unassembled WGS sequence"/>
</dbReference>
<proteinExistence type="predicted"/>
<feature type="transmembrane region" description="Helical" evidence="10">
    <location>
        <begin position="101"/>
        <end position="119"/>
    </location>
</feature>
<keyword evidence="5" id="KW-0547">Nucleotide-binding</keyword>
<dbReference type="InterPro" id="IPR011712">
    <property type="entry name" value="Sig_transdc_His_kin_sub3_dim/P"/>
</dbReference>
<keyword evidence="9" id="KW-0175">Coiled coil</keyword>
<protein>
    <recommendedName>
        <fullName evidence="2">histidine kinase</fullName>
        <ecNumber evidence="2">2.7.13.3</ecNumber>
    </recommendedName>
</protein>
<dbReference type="CDD" id="cd16917">
    <property type="entry name" value="HATPase_UhpB-NarQ-NarX-like"/>
    <property type="match status" value="1"/>
</dbReference>
<evidence type="ECO:0000256" key="9">
    <source>
        <dbReference type="SAM" id="Coils"/>
    </source>
</evidence>
<accession>A0ABU0X5L9</accession>
<evidence type="ECO:0000313" key="13">
    <source>
        <dbReference type="EMBL" id="MDQ2587322.1"/>
    </source>
</evidence>